<accession>A0A6J7W9E3</accession>
<protein>
    <submittedName>
        <fullName evidence="1">Uncharacterized protein</fullName>
    </submittedName>
</protein>
<sequence length="67" mass="7663">MKLKNSSDGIAVVDHDYYWQPIETCPTGRKVQLLSKLGCAVYGTYNGRDTFWIMWAPLPKKPKNEDS</sequence>
<proteinExistence type="predicted"/>
<evidence type="ECO:0000313" key="1">
    <source>
        <dbReference type="EMBL" id="CAB5187108.1"/>
    </source>
</evidence>
<name>A0A6J7W9E3_9CAUD</name>
<dbReference type="EMBL" id="LR798211">
    <property type="protein sequence ID" value="CAB5187108.1"/>
    <property type="molecule type" value="Genomic_DNA"/>
</dbReference>
<gene>
    <name evidence="1" type="ORF">UFOVP161_4</name>
</gene>
<organism evidence="1">
    <name type="scientific">uncultured Caudovirales phage</name>
    <dbReference type="NCBI Taxonomy" id="2100421"/>
    <lineage>
        <taxon>Viruses</taxon>
        <taxon>Duplodnaviria</taxon>
        <taxon>Heunggongvirae</taxon>
        <taxon>Uroviricota</taxon>
        <taxon>Caudoviricetes</taxon>
        <taxon>Peduoviridae</taxon>
        <taxon>Maltschvirus</taxon>
        <taxon>Maltschvirus maltsch</taxon>
    </lineage>
</organism>
<reference evidence="1" key="1">
    <citation type="submission" date="2020-05" db="EMBL/GenBank/DDBJ databases">
        <authorList>
            <person name="Chiriac C."/>
            <person name="Salcher M."/>
            <person name="Ghai R."/>
            <person name="Kavagutti S V."/>
        </authorList>
    </citation>
    <scope>NUCLEOTIDE SEQUENCE</scope>
</reference>